<evidence type="ECO:0000313" key="7">
    <source>
        <dbReference type="EMBL" id="MES0875288.1"/>
    </source>
</evidence>
<keyword evidence="8" id="KW-1185">Reference proteome</keyword>
<dbReference type="PANTHER" id="PTHR10746:SF6">
    <property type="entry name" value="LARGE RIBOSOMAL SUBUNIT PROTEIN UL4M"/>
    <property type="match status" value="1"/>
</dbReference>
<comment type="subunit">
    <text evidence="5">Part of the 50S ribosomal subunit.</text>
</comment>
<evidence type="ECO:0000313" key="8">
    <source>
        <dbReference type="Proteomes" id="UP001465331"/>
    </source>
</evidence>
<comment type="similarity">
    <text evidence="1 5">Belongs to the universal ribosomal protein uL4 family.</text>
</comment>
<dbReference type="Proteomes" id="UP001465331">
    <property type="component" value="Unassembled WGS sequence"/>
</dbReference>
<protein>
    <recommendedName>
        <fullName evidence="4 5">Large ribosomal subunit protein uL4</fullName>
    </recommendedName>
</protein>
<name>A0ABV2ADH1_9GAMM</name>
<comment type="caution">
    <text evidence="7">The sequence shown here is derived from an EMBL/GenBank/DDBJ whole genome shotgun (WGS) entry which is preliminary data.</text>
</comment>
<dbReference type="InterPro" id="IPR013005">
    <property type="entry name" value="Ribosomal_uL4-like"/>
</dbReference>
<evidence type="ECO:0000256" key="1">
    <source>
        <dbReference type="ARBA" id="ARBA00010528"/>
    </source>
</evidence>
<dbReference type="RefSeq" id="WP_352890789.1">
    <property type="nucleotide sequence ID" value="NZ_JBEPIJ010000027.1"/>
</dbReference>
<evidence type="ECO:0000256" key="6">
    <source>
        <dbReference type="SAM" id="MobiDB-lite"/>
    </source>
</evidence>
<gene>
    <name evidence="5 7" type="primary">rplD</name>
    <name evidence="7" type="ORF">ABSH63_14915</name>
</gene>
<sequence>MELQLHDSTAKLSVSDAVFAAEYNEPLIHQVVTSYLAGARAGTKAQKSKAMVSGGGKKPWKQKGTGRARAGSIRSPLWRGGGKTFAAVPRDFSQKVNRKMYRGAIRSIIAELARRNHLIVAEHFTVDAPRTKGLLERLRALGSSDILIVTGELDNNLFLSARNIPNVTVCDVEAINPVTLLSHEKVLMTADAVKKLEAWLQ</sequence>
<comment type="function">
    <text evidence="5">One of the primary rRNA binding proteins, this protein initially binds near the 5'-end of the 23S rRNA. It is important during the early stages of 50S assembly. It makes multiple contacts with different domains of the 23S rRNA in the assembled 50S subunit and ribosome.</text>
</comment>
<evidence type="ECO:0000256" key="3">
    <source>
        <dbReference type="ARBA" id="ARBA00023274"/>
    </source>
</evidence>
<dbReference type="SUPFAM" id="SSF52166">
    <property type="entry name" value="Ribosomal protein L4"/>
    <property type="match status" value="1"/>
</dbReference>
<comment type="function">
    <text evidence="5">Forms part of the polypeptide exit tunnel.</text>
</comment>
<keyword evidence="2 5" id="KW-0689">Ribosomal protein</keyword>
<evidence type="ECO:0000256" key="5">
    <source>
        <dbReference type="HAMAP-Rule" id="MF_01328"/>
    </source>
</evidence>
<proteinExistence type="inferred from homology"/>
<evidence type="ECO:0000256" key="4">
    <source>
        <dbReference type="ARBA" id="ARBA00035244"/>
    </source>
</evidence>
<dbReference type="HAMAP" id="MF_01328_B">
    <property type="entry name" value="Ribosomal_uL4_B"/>
    <property type="match status" value="1"/>
</dbReference>
<keyword evidence="5" id="KW-0699">rRNA-binding</keyword>
<dbReference type="Pfam" id="PF00573">
    <property type="entry name" value="Ribosomal_L4"/>
    <property type="match status" value="1"/>
</dbReference>
<feature type="region of interest" description="Disordered" evidence="6">
    <location>
        <begin position="47"/>
        <end position="73"/>
    </location>
</feature>
<keyword evidence="5" id="KW-0694">RNA-binding</keyword>
<dbReference type="EMBL" id="JBEPIJ010000027">
    <property type="protein sequence ID" value="MES0875288.1"/>
    <property type="molecule type" value="Genomic_DNA"/>
</dbReference>
<dbReference type="InterPro" id="IPR023574">
    <property type="entry name" value="Ribosomal_uL4_dom_sf"/>
</dbReference>
<organism evidence="7 8">
    <name type="scientific">Sinimarinibacterium thermocellulolyticum</name>
    <dbReference type="NCBI Taxonomy" id="3170016"/>
    <lineage>
        <taxon>Bacteria</taxon>
        <taxon>Pseudomonadati</taxon>
        <taxon>Pseudomonadota</taxon>
        <taxon>Gammaproteobacteria</taxon>
        <taxon>Nevskiales</taxon>
        <taxon>Nevskiaceae</taxon>
        <taxon>Sinimarinibacterium</taxon>
    </lineage>
</organism>
<keyword evidence="3 5" id="KW-0687">Ribonucleoprotein</keyword>
<accession>A0ABV2ADH1</accession>
<dbReference type="PANTHER" id="PTHR10746">
    <property type="entry name" value="50S RIBOSOMAL PROTEIN L4"/>
    <property type="match status" value="1"/>
</dbReference>
<reference evidence="7 8" key="1">
    <citation type="submission" date="2024-06" db="EMBL/GenBank/DDBJ databases">
        <authorList>
            <person name="Li Z."/>
            <person name="Jiang Y."/>
        </authorList>
    </citation>
    <scope>NUCLEOTIDE SEQUENCE [LARGE SCALE GENOMIC DNA]</scope>
    <source>
        <strain evidence="7 8">HSW-8</strain>
    </source>
</reference>
<dbReference type="GO" id="GO:0005840">
    <property type="term" value="C:ribosome"/>
    <property type="evidence" value="ECO:0007669"/>
    <property type="project" value="UniProtKB-KW"/>
</dbReference>
<dbReference type="InterPro" id="IPR002136">
    <property type="entry name" value="Ribosomal_uL4"/>
</dbReference>
<dbReference type="Gene3D" id="3.40.1370.10">
    <property type="match status" value="1"/>
</dbReference>
<evidence type="ECO:0000256" key="2">
    <source>
        <dbReference type="ARBA" id="ARBA00022980"/>
    </source>
</evidence>
<dbReference type="NCBIfam" id="TIGR03953">
    <property type="entry name" value="rplD_bact"/>
    <property type="match status" value="1"/>
</dbReference>